<comment type="caution">
    <text evidence="2">The sequence shown here is derived from an EMBL/GenBank/DDBJ whole genome shotgun (WGS) entry which is preliminary data.</text>
</comment>
<sequence length="249" mass="27722">MNLTDLHPSLWRAHQLGGSSTQCVPSGFPPLDAQLPGGGWPSRNLIELLIKHHGIGELRFLMPCLRRLALEKKAIVFIAPPFIPVPNVFEQYGVPTDRLILIQTPKPLDKLWATEQIIQSDSFGATVIWLPEKTGEKALPPNSLRRLQYHASRTSGLSFVFRPSVAQHNPSPATLRLVLTAHSPESLRIQLLKRRGPVFDDPIYIDLPSPRAALPGLFSMPPEATEFNSPSSPEREHAMDRREHGLQGL</sequence>
<dbReference type="Gene3D" id="3.40.50.300">
    <property type="entry name" value="P-loop containing nucleotide triphosphate hydrolases"/>
    <property type="match status" value="1"/>
</dbReference>
<protein>
    <recommendedName>
        <fullName evidence="4">Translesion DNA synthesis-associated protein ImuA</fullName>
    </recommendedName>
</protein>
<dbReference type="RefSeq" id="WP_284280249.1">
    <property type="nucleotide sequence ID" value="NZ_BSOJ01000009.1"/>
</dbReference>
<dbReference type="PIRSF" id="PIRSF037290">
    <property type="entry name" value="UCP037290"/>
    <property type="match status" value="1"/>
</dbReference>
<dbReference type="SUPFAM" id="SSF52540">
    <property type="entry name" value="P-loop containing nucleoside triphosphate hydrolases"/>
    <property type="match status" value="1"/>
</dbReference>
<reference evidence="3" key="1">
    <citation type="journal article" date="2019" name="Int. J. Syst. Evol. Microbiol.">
        <title>The Global Catalogue of Microorganisms (GCM) 10K type strain sequencing project: providing services to taxonomists for standard genome sequencing and annotation.</title>
        <authorList>
            <consortium name="The Broad Institute Genomics Platform"/>
            <consortium name="The Broad Institute Genome Sequencing Center for Infectious Disease"/>
            <person name="Wu L."/>
            <person name="Ma J."/>
        </authorList>
    </citation>
    <scope>NUCLEOTIDE SEQUENCE [LARGE SCALE GENOMIC DNA]</scope>
    <source>
        <strain evidence="3">NBRC 105857</strain>
    </source>
</reference>
<dbReference type="InterPro" id="IPR017166">
    <property type="entry name" value="UCP037290"/>
</dbReference>
<feature type="compositionally biased region" description="Basic and acidic residues" evidence="1">
    <location>
        <begin position="233"/>
        <end position="249"/>
    </location>
</feature>
<dbReference type="InterPro" id="IPR027417">
    <property type="entry name" value="P-loop_NTPase"/>
</dbReference>
<name>A0ABQ5YQT4_9BURK</name>
<evidence type="ECO:0000313" key="3">
    <source>
        <dbReference type="Proteomes" id="UP001156664"/>
    </source>
</evidence>
<keyword evidence="3" id="KW-1185">Reference proteome</keyword>
<accession>A0ABQ5YQT4</accession>
<dbReference type="NCBIfam" id="NF033429">
    <property type="entry name" value="ImuA_translesion"/>
    <property type="match status" value="1"/>
</dbReference>
<evidence type="ECO:0008006" key="4">
    <source>
        <dbReference type="Google" id="ProtNLM"/>
    </source>
</evidence>
<evidence type="ECO:0000256" key="1">
    <source>
        <dbReference type="SAM" id="MobiDB-lite"/>
    </source>
</evidence>
<dbReference type="Proteomes" id="UP001156664">
    <property type="component" value="Unassembled WGS sequence"/>
</dbReference>
<proteinExistence type="predicted"/>
<organism evidence="2 3">
    <name type="scientific">Limnobacter litoralis</name>
    <dbReference type="NCBI Taxonomy" id="481366"/>
    <lineage>
        <taxon>Bacteria</taxon>
        <taxon>Pseudomonadati</taxon>
        <taxon>Pseudomonadota</taxon>
        <taxon>Betaproteobacteria</taxon>
        <taxon>Burkholderiales</taxon>
        <taxon>Burkholderiaceae</taxon>
        <taxon>Limnobacter</taxon>
    </lineage>
</organism>
<feature type="region of interest" description="Disordered" evidence="1">
    <location>
        <begin position="222"/>
        <end position="249"/>
    </location>
</feature>
<gene>
    <name evidence="2" type="ORF">GCM10007875_08940</name>
</gene>
<dbReference type="InterPro" id="IPR047610">
    <property type="entry name" value="ImuA_translesion"/>
</dbReference>
<evidence type="ECO:0000313" key="2">
    <source>
        <dbReference type="EMBL" id="GLR25806.1"/>
    </source>
</evidence>
<dbReference type="EMBL" id="BSOJ01000009">
    <property type="protein sequence ID" value="GLR25806.1"/>
    <property type="molecule type" value="Genomic_DNA"/>
</dbReference>